<sequence>MGNSNCSFKTFCNKFASPWHARNQKPALVAGTDIFPEGLGPLTFRNTQFQIGDFFALGLEGDRAGTLLVSRAALNRSPSLKVLATLLDRLGAWLVSPRAGGDDQSLELRVSPSHVVNLPVATRVALGLPASDEIHFAWVYPVPIAQRSAASTAVREAQNSCALVSSDSEGIVPVCRGAAKGNIAETRQVQTTVIQDGEHPKSVVQGCQMPEELDIEDANVSFLTVGGYIYFRPGTPQIQSPKSGGNNRAMLMGAARPTVVDVLCARAIRFSPNGALQFAPARRWEAAWSQRLVAQGRFQPVTARKWLAAGARYICWVRPDEHLPDPQGREAKVAHFGGFAFLFHELNEPDIKGLDRYFEVVPEPDLTRDEQPLAGLDSQGKRHSSSLPFHLAVEPPEFEERQLRKIFELARRSRWSLVRHLLAEYPHFATATHDNQSTLLHVCAEQAKVDVDLLHQLKELGALYDAQDAEGRIPEVLGSSAFRVLAQSVWKVPPNLFDDPEGWFHFWDRSFKGLLEPQVLGDAIAYAYRCDAIGTQWVKSYVNIHHRDGICKAGLLGSGGLLNTLQSSEEFASLRKQTRPPLFRGRQGSLTKECKARILKLDSQIERLRFEHGWELGKHVPSGAIPLPLPSPCPEGSGDPVERMRSARGILSFSFEQTRSLPGRLWQTGFRIDFAGQEGLDDGGLTKAWVTEIGFALWGDATFFDQRPGGCFFKPDEVEMLELDGVPVRSIDLYRWTGRFVAYALYQRCLLDCSLCAWCFRVLQRVAVFRGLRKNLRTQVLDDWPETAQGEDSMLADLASLDHTVASNLWRVRHEMSEDDLKWLDFTCSGVELEPGGSSREVSGSNKPRYVRLFCNLLLRERSWLGLQAFVDGFLQVIPANVLAGSPEEGVLRLLLGQPDVSNAQMDELERLVVPKGLVPTKLQHHPRVREAAAWFFRAAREGDGAFRARLLEFWMGVDRIPLAGVGSISPQPKLQIMVQPTGGDTQNLRGGVKRIASWPKERLPEGHTCGNELLGFAKRLWIALPSALPDCYEDFAERLKLAVGNFEAAEIGHEGTLPCSAFQWAVFQLRYF</sequence>
<dbReference type="PANTHER" id="PTHR11254">
    <property type="entry name" value="HECT DOMAIN UBIQUITIN-PROTEIN LIGASE"/>
    <property type="match status" value="1"/>
</dbReference>
<dbReference type="AlphaFoldDB" id="A0A813JKR9"/>
<feature type="active site" description="Glycyl thioester intermediate" evidence="6">
    <location>
        <position position="1010"/>
    </location>
</feature>
<name>A0A813JKR9_POLGL</name>
<dbReference type="PROSITE" id="PS50237">
    <property type="entry name" value="HECT"/>
    <property type="match status" value="1"/>
</dbReference>
<evidence type="ECO:0000256" key="2">
    <source>
        <dbReference type="ARBA" id="ARBA00004906"/>
    </source>
</evidence>
<proteinExistence type="predicted"/>
<comment type="catalytic activity">
    <reaction evidence="1">
        <text>S-ubiquitinyl-[E2 ubiquitin-conjugating enzyme]-L-cysteine + [acceptor protein]-L-lysine = [E2 ubiquitin-conjugating enzyme]-L-cysteine + N(6)-ubiquitinyl-[acceptor protein]-L-lysine.</text>
        <dbReference type="EC" id="2.3.2.26"/>
    </reaction>
</comment>
<evidence type="ECO:0000256" key="3">
    <source>
        <dbReference type="ARBA" id="ARBA00012485"/>
    </source>
</evidence>
<keyword evidence="5 6" id="KW-0833">Ubl conjugation pathway</keyword>
<dbReference type="Gene3D" id="3.90.1750.10">
    <property type="entry name" value="Hect, E3 ligase catalytic domains"/>
    <property type="match status" value="1"/>
</dbReference>
<keyword evidence="4" id="KW-0808">Transferase</keyword>
<evidence type="ECO:0000256" key="4">
    <source>
        <dbReference type="ARBA" id="ARBA00022679"/>
    </source>
</evidence>
<gene>
    <name evidence="8" type="ORF">PGLA2088_LOCUS21972</name>
</gene>
<dbReference type="SMART" id="SM00119">
    <property type="entry name" value="HECTc"/>
    <property type="match status" value="1"/>
</dbReference>
<evidence type="ECO:0000313" key="9">
    <source>
        <dbReference type="Proteomes" id="UP000626109"/>
    </source>
</evidence>
<dbReference type="InterPro" id="IPR000569">
    <property type="entry name" value="HECT_dom"/>
</dbReference>
<protein>
    <recommendedName>
        <fullName evidence="3">HECT-type E3 ubiquitin transferase</fullName>
        <ecNumber evidence="3">2.3.2.26</ecNumber>
    </recommendedName>
</protein>
<evidence type="ECO:0000256" key="6">
    <source>
        <dbReference type="PROSITE-ProRule" id="PRU00104"/>
    </source>
</evidence>
<dbReference type="EC" id="2.3.2.26" evidence="3"/>
<dbReference type="GO" id="GO:0061630">
    <property type="term" value="F:ubiquitin protein ligase activity"/>
    <property type="evidence" value="ECO:0007669"/>
    <property type="project" value="UniProtKB-EC"/>
</dbReference>
<dbReference type="InterPro" id="IPR050409">
    <property type="entry name" value="E3_ubiq-protein_ligase"/>
</dbReference>
<reference evidence="8" key="1">
    <citation type="submission" date="2021-02" db="EMBL/GenBank/DDBJ databases">
        <authorList>
            <person name="Dougan E. K."/>
            <person name="Rhodes N."/>
            <person name="Thang M."/>
            <person name="Chan C."/>
        </authorList>
    </citation>
    <scope>NUCLEOTIDE SEQUENCE</scope>
</reference>
<evidence type="ECO:0000259" key="7">
    <source>
        <dbReference type="PROSITE" id="PS50237"/>
    </source>
</evidence>
<dbReference type="EMBL" id="CAJNNW010025870">
    <property type="protein sequence ID" value="CAE8680556.1"/>
    <property type="molecule type" value="Genomic_DNA"/>
</dbReference>
<dbReference type="Pfam" id="PF00632">
    <property type="entry name" value="HECT"/>
    <property type="match status" value="1"/>
</dbReference>
<accession>A0A813JKR9</accession>
<dbReference type="Gene3D" id="3.30.2160.10">
    <property type="entry name" value="Hect, E3 ligase catalytic domain"/>
    <property type="match status" value="1"/>
</dbReference>
<evidence type="ECO:0000256" key="5">
    <source>
        <dbReference type="ARBA" id="ARBA00022786"/>
    </source>
</evidence>
<dbReference type="InterPro" id="IPR035983">
    <property type="entry name" value="Hect_E3_ubiquitin_ligase"/>
</dbReference>
<dbReference type="SUPFAM" id="SSF56204">
    <property type="entry name" value="Hect, E3 ligase catalytic domain"/>
    <property type="match status" value="1"/>
</dbReference>
<evidence type="ECO:0000313" key="8">
    <source>
        <dbReference type="EMBL" id="CAE8680556.1"/>
    </source>
</evidence>
<dbReference type="PANTHER" id="PTHR11254:SF440">
    <property type="entry name" value="E3 UBIQUITIN-PROTEIN LIGASE NEDD-4"/>
    <property type="match status" value="1"/>
</dbReference>
<organism evidence="8 9">
    <name type="scientific">Polarella glacialis</name>
    <name type="common">Dinoflagellate</name>
    <dbReference type="NCBI Taxonomy" id="89957"/>
    <lineage>
        <taxon>Eukaryota</taxon>
        <taxon>Sar</taxon>
        <taxon>Alveolata</taxon>
        <taxon>Dinophyceae</taxon>
        <taxon>Suessiales</taxon>
        <taxon>Suessiaceae</taxon>
        <taxon>Polarella</taxon>
    </lineage>
</organism>
<comment type="pathway">
    <text evidence="2">Protein modification; protein ubiquitination.</text>
</comment>
<dbReference type="Proteomes" id="UP000626109">
    <property type="component" value="Unassembled WGS sequence"/>
</dbReference>
<comment type="caution">
    <text evidence="8">The sequence shown here is derived from an EMBL/GenBank/DDBJ whole genome shotgun (WGS) entry which is preliminary data.</text>
</comment>
<dbReference type="Gene3D" id="3.30.2410.10">
    <property type="entry name" value="Hect, E3 ligase catalytic domain"/>
    <property type="match status" value="1"/>
</dbReference>
<evidence type="ECO:0000256" key="1">
    <source>
        <dbReference type="ARBA" id="ARBA00000885"/>
    </source>
</evidence>
<feature type="domain" description="HECT" evidence="7">
    <location>
        <begin position="661"/>
        <end position="1014"/>
    </location>
</feature>